<keyword evidence="4" id="KW-0732">Signal</keyword>
<name>A0A6N9TID5_9ALTE</name>
<evidence type="ECO:0000256" key="2">
    <source>
        <dbReference type="ARBA" id="ARBA00005182"/>
    </source>
</evidence>
<evidence type="ECO:0000256" key="3">
    <source>
        <dbReference type="ARBA" id="ARBA00022679"/>
    </source>
</evidence>
<evidence type="ECO:0000256" key="4">
    <source>
        <dbReference type="ARBA" id="ARBA00022729"/>
    </source>
</evidence>
<dbReference type="UniPathway" id="UPA00286"/>
<dbReference type="GO" id="GO:0042121">
    <property type="term" value="P:alginic acid biosynthetic process"/>
    <property type="evidence" value="ECO:0007669"/>
    <property type="project" value="UniProtKB-UniPathway"/>
</dbReference>
<keyword evidence="9" id="KW-1185">Reference proteome</keyword>
<evidence type="ECO:0000256" key="6">
    <source>
        <dbReference type="ARBA" id="ARBA00022841"/>
    </source>
</evidence>
<dbReference type="Pfam" id="PF20102">
    <property type="entry name" value="DUF6492"/>
    <property type="match status" value="1"/>
</dbReference>
<protein>
    <recommendedName>
        <fullName evidence="7">AlgX/AlgJ SGNH hydrolase-like domain-containing protein</fullName>
    </recommendedName>
</protein>
<dbReference type="Proteomes" id="UP000471381">
    <property type="component" value="Unassembled WGS sequence"/>
</dbReference>
<dbReference type="Pfam" id="PF16822">
    <property type="entry name" value="ALGX"/>
    <property type="match status" value="1"/>
</dbReference>
<evidence type="ECO:0000256" key="1">
    <source>
        <dbReference type="ARBA" id="ARBA00004418"/>
    </source>
</evidence>
<evidence type="ECO:0000313" key="9">
    <source>
        <dbReference type="Proteomes" id="UP000471381"/>
    </source>
</evidence>
<keyword evidence="3" id="KW-0808">Transferase</keyword>
<dbReference type="AlphaFoldDB" id="A0A6N9TID5"/>
<organism evidence="8 9">
    <name type="scientific">Alteromonas genovensis</name>
    <dbReference type="NCBI Taxonomy" id="471225"/>
    <lineage>
        <taxon>Bacteria</taxon>
        <taxon>Pseudomonadati</taxon>
        <taxon>Pseudomonadota</taxon>
        <taxon>Gammaproteobacteria</taxon>
        <taxon>Alteromonadales</taxon>
        <taxon>Alteromonadaceae</taxon>
        <taxon>Alteromonas/Salinimonas group</taxon>
        <taxon>Alteromonas</taxon>
    </lineage>
</organism>
<accession>A0A6N9TID5</accession>
<comment type="subcellular location">
    <subcellularLocation>
        <location evidence="1">Periplasm</location>
    </subcellularLocation>
</comment>
<sequence length="614" mass="70077">MEKIDLAVVFYEKEISILSLLAKSIELYCEPSLVDNIYFINNASNPTKGRQAFEEVILPLFKNFKDAICLVDAATLGVNHSEGADPYVAQQALKLSAAALSDKNYYLVLDAKNHFIRKLRRNDLFTESGKPISHLQIHGGYLKTCLEESCKYFDVDVDTAKQVLPTVTPYLMITSLVRDLLEEVKKREGTGIYELILKNNKLTEFLLYFSYLTYRGGKSHFYGFEPKPYATLFTKWPETDEDIKRVLDSTSNDSVWTFSVHSKRFQQLKSNEIDFISNLWVERRLFEKKDSAKKFIELQAKPPSSPSREITNAAGDGKVVEGRNKRLFIANDSNEVIRQHRGEKLLNSSQVKAWRRIIETRHAFCAAKGIAYRLMVVPDAHAVHKDDLPQLDNINATRPIKQIISEVYDHSYISYPLQDLVDATTKGESYHPVDSHYTAYGAYVCYKRIMRDLRINIPTLTENEVELINKKGTGDLGEKFEPHRTAEYTECVVKQGSAKKVWNNGVTNRGHMSVWVNANTSLPTCVLFTDSYGWKIQRFLAESFSKLFIIHSPLLEHEAIDVLKPDVVVSLMAERFLIYTPKDIFDKSAMQFADEKGGDVKSYKEILSVSNVHV</sequence>
<dbReference type="EMBL" id="JAAAWO010000008">
    <property type="protein sequence ID" value="NDW16242.1"/>
    <property type="molecule type" value="Genomic_DNA"/>
</dbReference>
<feature type="domain" description="AlgX/AlgJ SGNH hydrolase-like" evidence="7">
    <location>
        <begin position="319"/>
        <end position="484"/>
    </location>
</feature>
<dbReference type="GO" id="GO:0016740">
    <property type="term" value="F:transferase activity"/>
    <property type="evidence" value="ECO:0007669"/>
    <property type="project" value="UniProtKB-KW"/>
</dbReference>
<dbReference type="InterPro" id="IPR045499">
    <property type="entry name" value="DUF6492"/>
</dbReference>
<evidence type="ECO:0000313" key="8">
    <source>
        <dbReference type="EMBL" id="NDW16242.1"/>
    </source>
</evidence>
<comment type="caution">
    <text evidence="8">The sequence shown here is derived from an EMBL/GenBank/DDBJ whole genome shotgun (WGS) entry which is preliminary data.</text>
</comment>
<comment type="pathway">
    <text evidence="2">Glycan biosynthesis; alginate biosynthesis.</text>
</comment>
<keyword evidence="5" id="KW-0574">Periplasm</keyword>
<gene>
    <name evidence="8" type="ORF">GTQ48_12000</name>
</gene>
<keyword evidence="6" id="KW-0016">Alginate biosynthesis</keyword>
<dbReference type="GO" id="GO:0042597">
    <property type="term" value="C:periplasmic space"/>
    <property type="evidence" value="ECO:0007669"/>
    <property type="project" value="UniProtKB-SubCell"/>
</dbReference>
<reference evidence="8 9" key="1">
    <citation type="submission" date="2020-01" db="EMBL/GenBank/DDBJ databases">
        <title>Genomes of bacteria type strains.</title>
        <authorList>
            <person name="Chen J."/>
            <person name="Zhu S."/>
            <person name="Yang J."/>
        </authorList>
    </citation>
    <scope>NUCLEOTIDE SEQUENCE [LARGE SCALE GENOMIC DNA]</scope>
    <source>
        <strain evidence="8 9">LMG 24078</strain>
    </source>
</reference>
<dbReference type="RefSeq" id="WP_163106906.1">
    <property type="nucleotide sequence ID" value="NZ_JAAAWO010000008.1"/>
</dbReference>
<proteinExistence type="predicted"/>
<evidence type="ECO:0000256" key="5">
    <source>
        <dbReference type="ARBA" id="ARBA00022764"/>
    </source>
</evidence>
<dbReference type="InterPro" id="IPR031811">
    <property type="entry name" value="ALGX/ALGJ_SGNH-like"/>
</dbReference>
<evidence type="ECO:0000259" key="7">
    <source>
        <dbReference type="Pfam" id="PF16822"/>
    </source>
</evidence>